<evidence type="ECO:0000256" key="4">
    <source>
        <dbReference type="ARBA" id="ARBA00022801"/>
    </source>
</evidence>
<gene>
    <name evidence="7" type="ORF">ACFQ1S_26115</name>
</gene>
<keyword evidence="8" id="KW-1185">Reference proteome</keyword>
<evidence type="ECO:0000256" key="5">
    <source>
        <dbReference type="ARBA" id="ARBA00023295"/>
    </source>
</evidence>
<dbReference type="PROSITE" id="PS51318">
    <property type="entry name" value="TAT"/>
    <property type="match status" value="1"/>
</dbReference>
<name>A0ABW3MDL8_9PSEU</name>
<dbReference type="PANTHER" id="PTHR10030">
    <property type="entry name" value="ALPHA-L-FUCOSIDASE"/>
    <property type="match status" value="1"/>
</dbReference>
<dbReference type="InterPro" id="IPR057739">
    <property type="entry name" value="Glyco_hydro_29_N"/>
</dbReference>
<dbReference type="EMBL" id="JBHTIS010001778">
    <property type="protein sequence ID" value="MFD1048758.1"/>
    <property type="molecule type" value="Genomic_DNA"/>
</dbReference>
<accession>A0ABW3MDL8</accession>
<dbReference type="InterPro" id="IPR017853">
    <property type="entry name" value="GH"/>
</dbReference>
<keyword evidence="3" id="KW-0732">Signal</keyword>
<feature type="domain" description="Glycoside hydrolase family 29 N-terminal" evidence="6">
    <location>
        <begin position="50"/>
        <end position="158"/>
    </location>
</feature>
<comment type="caution">
    <text evidence="7">The sequence shown here is derived from an EMBL/GenBank/DDBJ whole genome shotgun (WGS) entry which is preliminary data.</text>
</comment>
<dbReference type="Proteomes" id="UP001597045">
    <property type="component" value="Unassembled WGS sequence"/>
</dbReference>
<organism evidence="7 8">
    <name type="scientific">Kibdelosporangium lantanae</name>
    <dbReference type="NCBI Taxonomy" id="1497396"/>
    <lineage>
        <taxon>Bacteria</taxon>
        <taxon>Bacillati</taxon>
        <taxon>Actinomycetota</taxon>
        <taxon>Actinomycetes</taxon>
        <taxon>Pseudonocardiales</taxon>
        <taxon>Pseudonocardiaceae</taxon>
        <taxon>Kibdelosporangium</taxon>
    </lineage>
</organism>
<dbReference type="PANTHER" id="PTHR10030:SF37">
    <property type="entry name" value="ALPHA-L-FUCOSIDASE-RELATED"/>
    <property type="match status" value="1"/>
</dbReference>
<evidence type="ECO:0000313" key="8">
    <source>
        <dbReference type="Proteomes" id="UP001597045"/>
    </source>
</evidence>
<evidence type="ECO:0000256" key="1">
    <source>
        <dbReference type="ARBA" id="ARBA00007951"/>
    </source>
</evidence>
<dbReference type="SUPFAM" id="SSF51445">
    <property type="entry name" value="(Trans)glycosidases"/>
    <property type="match status" value="1"/>
</dbReference>
<proteinExistence type="inferred from homology"/>
<keyword evidence="4" id="KW-0378">Hydrolase</keyword>
<comment type="similarity">
    <text evidence="1">Belongs to the glycosyl hydrolase 29 family.</text>
</comment>
<evidence type="ECO:0000256" key="3">
    <source>
        <dbReference type="ARBA" id="ARBA00022729"/>
    </source>
</evidence>
<dbReference type="InterPro" id="IPR000933">
    <property type="entry name" value="Glyco_hydro_29"/>
</dbReference>
<dbReference type="Gene3D" id="3.20.20.80">
    <property type="entry name" value="Glycosidases"/>
    <property type="match status" value="1"/>
</dbReference>
<feature type="non-terminal residue" evidence="7">
    <location>
        <position position="194"/>
    </location>
</feature>
<keyword evidence="5" id="KW-0326">Glycosidase</keyword>
<dbReference type="EC" id="3.2.1.51" evidence="2"/>
<dbReference type="InterPro" id="IPR006311">
    <property type="entry name" value="TAT_signal"/>
</dbReference>
<evidence type="ECO:0000259" key="6">
    <source>
        <dbReference type="Pfam" id="PF01120"/>
    </source>
</evidence>
<sequence length="194" mass="21378">MTTEFTPSKLPGNVVILDEEIGAGMAQDLTRRRVLTSGTGLLAGFGLAANSHPNAWTSTQAPLRRDFVKDYVAAVRAAGLKVGLYYSPINWRYPGYYNVNGDKLASPPWNYEGSDPASFDYVANARTMKEEVYQAVKQLVTDYGAIDELWWDGGWLAEKGSDADGAYFWESGLLRDASNRWNVDAYGETDASGR</sequence>
<evidence type="ECO:0000256" key="2">
    <source>
        <dbReference type="ARBA" id="ARBA00012662"/>
    </source>
</evidence>
<reference evidence="8" key="1">
    <citation type="journal article" date="2019" name="Int. J. Syst. Evol. Microbiol.">
        <title>The Global Catalogue of Microorganisms (GCM) 10K type strain sequencing project: providing services to taxonomists for standard genome sequencing and annotation.</title>
        <authorList>
            <consortium name="The Broad Institute Genomics Platform"/>
            <consortium name="The Broad Institute Genome Sequencing Center for Infectious Disease"/>
            <person name="Wu L."/>
            <person name="Ma J."/>
        </authorList>
    </citation>
    <scope>NUCLEOTIDE SEQUENCE [LARGE SCALE GENOMIC DNA]</scope>
    <source>
        <strain evidence="8">JCM 31486</strain>
    </source>
</reference>
<evidence type="ECO:0000313" key="7">
    <source>
        <dbReference type="EMBL" id="MFD1048758.1"/>
    </source>
</evidence>
<protein>
    <recommendedName>
        <fullName evidence="2">alpha-L-fucosidase</fullName>
        <ecNumber evidence="2">3.2.1.51</ecNumber>
    </recommendedName>
</protein>
<dbReference type="Pfam" id="PF01120">
    <property type="entry name" value="Alpha_L_fucos"/>
    <property type="match status" value="1"/>
</dbReference>